<accession>A0ACC0ZVB8</accession>
<gene>
    <name evidence="1" type="ORF">Patl1_33886</name>
</gene>
<comment type="caution">
    <text evidence="1">The sequence shown here is derived from an EMBL/GenBank/DDBJ whole genome shotgun (WGS) entry which is preliminary data.</text>
</comment>
<dbReference type="Proteomes" id="UP001164250">
    <property type="component" value="Chromosome 15"/>
</dbReference>
<evidence type="ECO:0000313" key="1">
    <source>
        <dbReference type="EMBL" id="KAJ0075750.1"/>
    </source>
</evidence>
<evidence type="ECO:0000313" key="2">
    <source>
        <dbReference type="Proteomes" id="UP001164250"/>
    </source>
</evidence>
<keyword evidence="2" id="KW-1185">Reference proteome</keyword>
<name>A0ACC0ZVB8_9ROSI</name>
<proteinExistence type="predicted"/>
<dbReference type="EMBL" id="CM047910">
    <property type="protein sequence ID" value="KAJ0075750.1"/>
    <property type="molecule type" value="Genomic_DNA"/>
</dbReference>
<protein>
    <submittedName>
        <fullName evidence="1">Uncharacterized protein</fullName>
    </submittedName>
</protein>
<reference evidence="2" key="1">
    <citation type="journal article" date="2023" name="G3 (Bethesda)">
        <title>Genome assembly and association tests identify interacting loci associated with vigor, precocity, and sex in interspecific pistachio rootstocks.</title>
        <authorList>
            <person name="Palmer W."/>
            <person name="Jacygrad E."/>
            <person name="Sagayaradj S."/>
            <person name="Cavanaugh K."/>
            <person name="Han R."/>
            <person name="Bertier L."/>
            <person name="Beede B."/>
            <person name="Kafkas S."/>
            <person name="Golino D."/>
            <person name="Preece J."/>
            <person name="Michelmore R."/>
        </authorList>
    </citation>
    <scope>NUCLEOTIDE SEQUENCE [LARGE SCALE GENOMIC DNA]</scope>
</reference>
<sequence>MKHELNIFNFQTIATATNNFSSTNVLGKGGFGAVYMGILPGGQEIEIKRLSRNSNEGIEEFQNEAKLIAKLQHTNLVRLLGCSLQEEERILVYEYMPNKSLDFFIFDSHRRKLLNWKNCFNIIEGITQGLIYLHKYSRLKVIHRNLKASNILLDRQLNPKISDFGIAKIFGVDDTIANTNRIVGTYGYMSPEYAMNGIVSIKIYVYSFGVLVLEIVSGKKNNGCYHIEHPLNLVGYAWQLRNEGKGLELKDPTLDESCPPDEVLRCLHVCLLCIEDQAIDRPTMLEVVSMLTNETMLLPAPKQPAFYINDTTEESENPGKSVEDCSINNITISMMDAR</sequence>
<organism evidence="1 2">
    <name type="scientific">Pistacia atlantica</name>
    <dbReference type="NCBI Taxonomy" id="434234"/>
    <lineage>
        <taxon>Eukaryota</taxon>
        <taxon>Viridiplantae</taxon>
        <taxon>Streptophyta</taxon>
        <taxon>Embryophyta</taxon>
        <taxon>Tracheophyta</taxon>
        <taxon>Spermatophyta</taxon>
        <taxon>Magnoliopsida</taxon>
        <taxon>eudicotyledons</taxon>
        <taxon>Gunneridae</taxon>
        <taxon>Pentapetalae</taxon>
        <taxon>rosids</taxon>
        <taxon>malvids</taxon>
        <taxon>Sapindales</taxon>
        <taxon>Anacardiaceae</taxon>
        <taxon>Pistacia</taxon>
    </lineage>
</organism>